<sequence length="444" mass="49687">MCYGSSRFGPGSTALLGGAVQAYRTTQRKFKVFRHASREVSRLRKHLERQQQFFANECHLLLRSVLSDEDGIHRMLDDQHLPEWQSSSLELSLSAHLMKNQSVCQDILTEISAVIEELQKELSSFDELVLDRLELRLLRQQSNELQKPEGPDLTASKKQLIRECTEIRSIKKASKALHDAFSAACSIIFIRGLQGHPRKIWLYEKKSWAQRLNLSSSPAPSCYWPSELLSIDFSDCRVLTYGYDSKVCRFSRGAANQMDILGHATTFLSLLDDVRDAALSRPIIFIGHGVGGLLVKAILRESSRVKHPLYKATAGTIFLGTPHRGSPWYPKLGRVILSAARTMQFDTSQSILRDLDVNASILQVLNESFGDAYCDLNFHLTVKATKIPPSGVYCDDGPNVIVCMVPHFLQHGNYNGSIGPAMAENAFVTCVPYLMLEGRNGDES</sequence>
<dbReference type="PANTHER" id="PTHR48182">
    <property type="entry name" value="PROTEIN SERAC1"/>
    <property type="match status" value="1"/>
</dbReference>
<evidence type="ECO:0000313" key="8">
    <source>
        <dbReference type="Proteomes" id="UP000028545"/>
    </source>
</evidence>
<keyword evidence="4" id="KW-0256">Endoplasmic reticulum</keyword>
<evidence type="ECO:0008006" key="9">
    <source>
        <dbReference type="Google" id="ProtNLM"/>
    </source>
</evidence>
<dbReference type="OrthoDB" id="5086500at2759"/>
<gene>
    <name evidence="7" type="ORF">SAPIO_CDS6858</name>
</gene>
<evidence type="ECO:0000256" key="5">
    <source>
        <dbReference type="ARBA" id="ARBA00023128"/>
    </source>
</evidence>
<evidence type="ECO:0000256" key="1">
    <source>
        <dbReference type="ARBA" id="ARBA00004173"/>
    </source>
</evidence>
<evidence type="ECO:0000256" key="3">
    <source>
        <dbReference type="ARBA" id="ARBA00004370"/>
    </source>
</evidence>
<dbReference type="RefSeq" id="XP_016641489.1">
    <property type="nucleotide sequence ID" value="XM_016788852.1"/>
</dbReference>
<keyword evidence="6" id="KW-0472">Membrane</keyword>
<accession>A0A084G2X8</accession>
<dbReference type="InterPro" id="IPR029058">
    <property type="entry name" value="AB_hydrolase_fold"/>
</dbReference>
<protein>
    <recommendedName>
        <fullName evidence="9">DUF676 domain-containing protein</fullName>
    </recommendedName>
</protein>
<name>A0A084G2X8_PSEDA</name>
<dbReference type="InterPro" id="IPR052374">
    <property type="entry name" value="SERAC1"/>
</dbReference>
<comment type="subcellular location">
    <subcellularLocation>
        <location evidence="2">Endoplasmic reticulum</location>
    </subcellularLocation>
    <subcellularLocation>
        <location evidence="3">Membrane</location>
    </subcellularLocation>
    <subcellularLocation>
        <location evidence="1">Mitochondrion</location>
    </subcellularLocation>
</comment>
<comment type="caution">
    <text evidence="7">The sequence shown here is derived from an EMBL/GenBank/DDBJ whole genome shotgun (WGS) entry which is preliminary data.</text>
</comment>
<organism evidence="7 8">
    <name type="scientific">Pseudallescheria apiosperma</name>
    <name type="common">Scedosporium apiospermum</name>
    <dbReference type="NCBI Taxonomy" id="563466"/>
    <lineage>
        <taxon>Eukaryota</taxon>
        <taxon>Fungi</taxon>
        <taxon>Dikarya</taxon>
        <taxon>Ascomycota</taxon>
        <taxon>Pezizomycotina</taxon>
        <taxon>Sordariomycetes</taxon>
        <taxon>Hypocreomycetidae</taxon>
        <taxon>Microascales</taxon>
        <taxon>Microascaceae</taxon>
        <taxon>Scedosporium</taxon>
    </lineage>
</organism>
<keyword evidence="5" id="KW-0496">Mitochondrion</keyword>
<dbReference type="Proteomes" id="UP000028545">
    <property type="component" value="Unassembled WGS sequence"/>
</dbReference>
<dbReference type="Gene3D" id="3.40.50.1820">
    <property type="entry name" value="alpha/beta hydrolase"/>
    <property type="match status" value="1"/>
</dbReference>
<proteinExistence type="predicted"/>
<evidence type="ECO:0000256" key="6">
    <source>
        <dbReference type="ARBA" id="ARBA00023136"/>
    </source>
</evidence>
<dbReference type="PANTHER" id="PTHR48182:SF2">
    <property type="entry name" value="PROTEIN SERAC1"/>
    <property type="match status" value="1"/>
</dbReference>
<dbReference type="GO" id="GO:0005739">
    <property type="term" value="C:mitochondrion"/>
    <property type="evidence" value="ECO:0007669"/>
    <property type="project" value="UniProtKB-SubCell"/>
</dbReference>
<evidence type="ECO:0000256" key="2">
    <source>
        <dbReference type="ARBA" id="ARBA00004240"/>
    </source>
</evidence>
<dbReference type="GO" id="GO:0016020">
    <property type="term" value="C:membrane"/>
    <property type="evidence" value="ECO:0007669"/>
    <property type="project" value="UniProtKB-SubCell"/>
</dbReference>
<dbReference type="VEuPathDB" id="FungiDB:SAPIO_CDS6858"/>
<dbReference type="GeneID" id="27725930"/>
<evidence type="ECO:0000313" key="7">
    <source>
        <dbReference type="EMBL" id="KEZ41690.1"/>
    </source>
</evidence>
<dbReference type="GO" id="GO:0005783">
    <property type="term" value="C:endoplasmic reticulum"/>
    <property type="evidence" value="ECO:0007669"/>
    <property type="project" value="UniProtKB-SubCell"/>
</dbReference>
<dbReference type="KEGG" id="sapo:SAPIO_CDS6858"/>
<evidence type="ECO:0000256" key="4">
    <source>
        <dbReference type="ARBA" id="ARBA00022824"/>
    </source>
</evidence>
<dbReference type="HOGENOM" id="CLU_616997_0_0_1"/>
<reference evidence="7 8" key="1">
    <citation type="journal article" date="2014" name="Genome Announc.">
        <title>Draft genome sequence of the pathogenic fungus Scedosporium apiospermum.</title>
        <authorList>
            <person name="Vandeputte P."/>
            <person name="Ghamrawi S."/>
            <person name="Rechenmann M."/>
            <person name="Iltis A."/>
            <person name="Giraud S."/>
            <person name="Fleury M."/>
            <person name="Thornton C."/>
            <person name="Delhaes L."/>
            <person name="Meyer W."/>
            <person name="Papon N."/>
            <person name="Bouchara J.P."/>
        </authorList>
    </citation>
    <scope>NUCLEOTIDE SEQUENCE [LARGE SCALE GENOMIC DNA]</scope>
    <source>
        <strain evidence="7 8">IHEM 14462</strain>
    </source>
</reference>
<dbReference type="AlphaFoldDB" id="A0A084G2X8"/>
<dbReference type="EMBL" id="JOWA01000108">
    <property type="protein sequence ID" value="KEZ41690.1"/>
    <property type="molecule type" value="Genomic_DNA"/>
</dbReference>
<keyword evidence="8" id="KW-1185">Reference proteome</keyword>
<dbReference type="SUPFAM" id="SSF53474">
    <property type="entry name" value="alpha/beta-Hydrolases"/>
    <property type="match status" value="1"/>
</dbReference>